<reference evidence="2" key="1">
    <citation type="submission" date="2024-03" db="EMBL/GenBank/DDBJ databases">
        <authorList>
            <consortium name="ELIXIR-Norway"/>
            <consortium name="Elixir Norway"/>
        </authorList>
    </citation>
    <scope>NUCLEOTIDE SEQUENCE</scope>
</reference>
<feature type="region of interest" description="Disordered" evidence="1">
    <location>
        <begin position="26"/>
        <end position="46"/>
    </location>
</feature>
<organism evidence="2 3">
    <name type="scientific">Sphagnum jensenii</name>
    <dbReference type="NCBI Taxonomy" id="128206"/>
    <lineage>
        <taxon>Eukaryota</taxon>
        <taxon>Viridiplantae</taxon>
        <taxon>Streptophyta</taxon>
        <taxon>Embryophyta</taxon>
        <taxon>Bryophyta</taxon>
        <taxon>Sphagnophytina</taxon>
        <taxon>Sphagnopsida</taxon>
        <taxon>Sphagnales</taxon>
        <taxon>Sphagnaceae</taxon>
        <taxon>Sphagnum</taxon>
    </lineage>
</organism>
<feature type="compositionally biased region" description="Basic and acidic residues" evidence="1">
    <location>
        <begin position="69"/>
        <end position="84"/>
    </location>
</feature>
<proteinExistence type="predicted"/>
<feature type="region of interest" description="Disordered" evidence="1">
    <location>
        <begin position="1"/>
        <end position="20"/>
    </location>
</feature>
<evidence type="ECO:0000313" key="2">
    <source>
        <dbReference type="EMBL" id="CAK9882151.1"/>
    </source>
</evidence>
<feature type="region of interest" description="Disordered" evidence="1">
    <location>
        <begin position="69"/>
        <end position="91"/>
    </location>
</feature>
<name>A0ABP1C0D4_9BRYO</name>
<dbReference type="Gene3D" id="1.10.340.70">
    <property type="match status" value="1"/>
</dbReference>
<accession>A0ABP1C0D4</accession>
<sequence length="247" mass="27838">MTQLRRQEGYSLFNMDEKGDSLVEDVEAASSEEVRNLEPPSGKRALKEGKARYYNRQQQLELVLAAQEQTKHGEHEVGDTRSGEEETSDVDAANTDIWVDEICLGLLKEGILPDTMDPQARKRAKKRTTNYCWDEGKLYFRGLYVPKLEERMGLVSQMHEDLGHFGEQRTLAKICRRADNYLNALTDVTDDGADVEVAAAQFLQKKDGGANDGEGRRCIDELLRKIMAERGKIKLVEEANGRGGEDD</sequence>
<dbReference type="Proteomes" id="UP001497522">
    <property type="component" value="Chromosome 8"/>
</dbReference>
<evidence type="ECO:0008006" key="4">
    <source>
        <dbReference type="Google" id="ProtNLM"/>
    </source>
</evidence>
<keyword evidence="3" id="KW-1185">Reference proteome</keyword>
<gene>
    <name evidence="2" type="ORF">CSSPJE1EN2_LOCUS23507</name>
</gene>
<protein>
    <recommendedName>
        <fullName evidence="4">Integrase zinc-binding domain-containing protein</fullName>
    </recommendedName>
</protein>
<evidence type="ECO:0000313" key="3">
    <source>
        <dbReference type="Proteomes" id="UP001497522"/>
    </source>
</evidence>
<evidence type="ECO:0000256" key="1">
    <source>
        <dbReference type="SAM" id="MobiDB-lite"/>
    </source>
</evidence>
<dbReference type="EMBL" id="OZ023709">
    <property type="protein sequence ID" value="CAK9882151.1"/>
    <property type="molecule type" value="Genomic_DNA"/>
</dbReference>